<keyword evidence="2" id="KW-0675">Receptor</keyword>
<dbReference type="AlphaFoldDB" id="A0A8J2MDZ7"/>
<evidence type="ECO:0000313" key="2">
    <source>
        <dbReference type="EMBL" id="CAG5084340.1"/>
    </source>
</evidence>
<evidence type="ECO:0000256" key="1">
    <source>
        <dbReference type="SAM" id="Phobius"/>
    </source>
</evidence>
<sequence>EQGDGFGRTCSVVHVVRVINREDLCWCIKQHQEILLFADELIPPIRALAYTTVSLTKILMITSGFFLISDEILPVKIQFGIVAISLTFNTFLYSWAADHLVNI</sequence>
<accession>A0A8J2MDZ7</accession>
<feature type="transmembrane region" description="Helical" evidence="1">
    <location>
        <begin position="79"/>
        <end position="96"/>
    </location>
</feature>
<organism evidence="2 3">
    <name type="scientific">Cotesia congregata</name>
    <name type="common">Parasitoid wasp</name>
    <name type="synonym">Apanteles congregatus</name>
    <dbReference type="NCBI Taxonomy" id="51543"/>
    <lineage>
        <taxon>Eukaryota</taxon>
        <taxon>Metazoa</taxon>
        <taxon>Ecdysozoa</taxon>
        <taxon>Arthropoda</taxon>
        <taxon>Hexapoda</taxon>
        <taxon>Insecta</taxon>
        <taxon>Pterygota</taxon>
        <taxon>Neoptera</taxon>
        <taxon>Endopterygota</taxon>
        <taxon>Hymenoptera</taxon>
        <taxon>Apocrita</taxon>
        <taxon>Ichneumonoidea</taxon>
        <taxon>Braconidae</taxon>
        <taxon>Microgastrinae</taxon>
        <taxon>Cotesia</taxon>
    </lineage>
</organism>
<gene>
    <name evidence="2" type="ORF">HICCMSTLAB_LOCUS4080</name>
</gene>
<feature type="non-terminal residue" evidence="2">
    <location>
        <position position="1"/>
    </location>
</feature>
<protein>
    <submittedName>
        <fullName evidence="2">Olfactory receptor 199</fullName>
    </submittedName>
</protein>
<proteinExistence type="predicted"/>
<reference evidence="2" key="1">
    <citation type="submission" date="2021-04" db="EMBL/GenBank/DDBJ databases">
        <authorList>
            <person name="Chebbi M.A.C M."/>
        </authorList>
    </citation>
    <scope>NUCLEOTIDE SEQUENCE</scope>
</reference>
<keyword evidence="3" id="KW-1185">Reference proteome</keyword>
<dbReference type="OrthoDB" id="7179992at2759"/>
<feature type="transmembrane region" description="Helical" evidence="1">
    <location>
        <begin position="47"/>
        <end position="67"/>
    </location>
</feature>
<evidence type="ECO:0000313" key="3">
    <source>
        <dbReference type="Proteomes" id="UP000786811"/>
    </source>
</evidence>
<name>A0A8J2MDZ7_COTCN</name>
<keyword evidence="1" id="KW-0472">Membrane</keyword>
<dbReference type="EMBL" id="CAJNRD030001118">
    <property type="protein sequence ID" value="CAG5084340.1"/>
    <property type="molecule type" value="Genomic_DNA"/>
</dbReference>
<feature type="non-terminal residue" evidence="2">
    <location>
        <position position="103"/>
    </location>
</feature>
<comment type="caution">
    <text evidence="2">The sequence shown here is derived from an EMBL/GenBank/DDBJ whole genome shotgun (WGS) entry which is preliminary data.</text>
</comment>
<dbReference type="Proteomes" id="UP000786811">
    <property type="component" value="Unassembled WGS sequence"/>
</dbReference>
<keyword evidence="1" id="KW-0812">Transmembrane</keyword>
<keyword evidence="1" id="KW-1133">Transmembrane helix</keyword>